<reference evidence="2" key="1">
    <citation type="submission" date="2022-06" db="EMBL/GenBank/DDBJ databases">
        <title>Uncovering the hologenomic basis of an extraordinary plant invasion.</title>
        <authorList>
            <person name="Bieker V.C."/>
            <person name="Martin M.D."/>
            <person name="Gilbert T."/>
            <person name="Hodgins K."/>
            <person name="Battlay P."/>
            <person name="Petersen B."/>
            <person name="Wilson J."/>
        </authorList>
    </citation>
    <scope>NUCLEOTIDE SEQUENCE</scope>
    <source>
        <strain evidence="2">AA19_3_7</strain>
        <tissue evidence="2">Leaf</tissue>
    </source>
</reference>
<evidence type="ECO:0000313" key="2">
    <source>
        <dbReference type="EMBL" id="KAI7732402.1"/>
    </source>
</evidence>
<feature type="compositionally biased region" description="Basic and acidic residues" evidence="1">
    <location>
        <begin position="15"/>
        <end position="37"/>
    </location>
</feature>
<feature type="region of interest" description="Disordered" evidence="1">
    <location>
        <begin position="126"/>
        <end position="146"/>
    </location>
</feature>
<sequence length="174" mass="19037">MKLRPEPKKRTSNAEGRERIKREKKCESERENADERGSKLIDSSRNFEVITDSLSCRHIVVAPFGRKNLKRAVNDETLNLQPGQSIMQVVSLRDSNLIELILLVTNEIHYLLLTGGRRAAVAAQEATPGTVQDGDSSRGAAAQKPGQNCSASATAAVGERGQERSLAPIVCIWS</sequence>
<evidence type="ECO:0000313" key="3">
    <source>
        <dbReference type="Proteomes" id="UP001206925"/>
    </source>
</evidence>
<gene>
    <name evidence="2" type="ORF">M8C21_025800</name>
</gene>
<protein>
    <submittedName>
        <fullName evidence="2">Uncharacterized protein</fullName>
    </submittedName>
</protein>
<dbReference type="AlphaFoldDB" id="A0AAD5G8I2"/>
<name>A0AAD5G8I2_AMBAR</name>
<organism evidence="2 3">
    <name type="scientific">Ambrosia artemisiifolia</name>
    <name type="common">Common ragweed</name>
    <dbReference type="NCBI Taxonomy" id="4212"/>
    <lineage>
        <taxon>Eukaryota</taxon>
        <taxon>Viridiplantae</taxon>
        <taxon>Streptophyta</taxon>
        <taxon>Embryophyta</taxon>
        <taxon>Tracheophyta</taxon>
        <taxon>Spermatophyta</taxon>
        <taxon>Magnoliopsida</taxon>
        <taxon>eudicotyledons</taxon>
        <taxon>Gunneridae</taxon>
        <taxon>Pentapetalae</taxon>
        <taxon>asterids</taxon>
        <taxon>campanulids</taxon>
        <taxon>Asterales</taxon>
        <taxon>Asteraceae</taxon>
        <taxon>Asteroideae</taxon>
        <taxon>Heliantheae alliance</taxon>
        <taxon>Heliantheae</taxon>
        <taxon>Ambrosia</taxon>
    </lineage>
</organism>
<comment type="caution">
    <text evidence="2">The sequence shown here is derived from an EMBL/GenBank/DDBJ whole genome shotgun (WGS) entry which is preliminary data.</text>
</comment>
<accession>A0AAD5G8I2</accession>
<feature type="non-terminal residue" evidence="2">
    <location>
        <position position="1"/>
    </location>
</feature>
<proteinExistence type="predicted"/>
<dbReference type="Proteomes" id="UP001206925">
    <property type="component" value="Unassembled WGS sequence"/>
</dbReference>
<keyword evidence="3" id="KW-1185">Reference proteome</keyword>
<evidence type="ECO:0000256" key="1">
    <source>
        <dbReference type="SAM" id="MobiDB-lite"/>
    </source>
</evidence>
<feature type="region of interest" description="Disordered" evidence="1">
    <location>
        <begin position="1"/>
        <end position="37"/>
    </location>
</feature>
<dbReference type="EMBL" id="JAMZMK010010246">
    <property type="protein sequence ID" value="KAI7732402.1"/>
    <property type="molecule type" value="Genomic_DNA"/>
</dbReference>